<dbReference type="EMBL" id="CM045769">
    <property type="protein sequence ID" value="KAI7995681.1"/>
    <property type="molecule type" value="Genomic_DNA"/>
</dbReference>
<evidence type="ECO:0000313" key="2">
    <source>
        <dbReference type="Proteomes" id="UP001060215"/>
    </source>
</evidence>
<reference evidence="1 2" key="1">
    <citation type="journal article" date="2022" name="Plant J.">
        <title>Chromosome-level genome of Camellia lanceoleosa provides a valuable resource for understanding genome evolution and self-incompatibility.</title>
        <authorList>
            <person name="Gong W."/>
            <person name="Xiao S."/>
            <person name="Wang L."/>
            <person name="Liao Z."/>
            <person name="Chang Y."/>
            <person name="Mo W."/>
            <person name="Hu G."/>
            <person name="Li W."/>
            <person name="Zhao G."/>
            <person name="Zhu H."/>
            <person name="Hu X."/>
            <person name="Ji K."/>
            <person name="Xiang X."/>
            <person name="Song Q."/>
            <person name="Yuan D."/>
            <person name="Jin S."/>
            <person name="Zhang L."/>
        </authorList>
    </citation>
    <scope>NUCLEOTIDE SEQUENCE [LARGE SCALE GENOMIC DNA]</scope>
    <source>
        <strain evidence="1">SQ_2022a</strain>
    </source>
</reference>
<proteinExistence type="predicted"/>
<evidence type="ECO:0000313" key="1">
    <source>
        <dbReference type="EMBL" id="KAI7995681.1"/>
    </source>
</evidence>
<organism evidence="1 2">
    <name type="scientific">Camellia lanceoleosa</name>
    <dbReference type="NCBI Taxonomy" id="1840588"/>
    <lineage>
        <taxon>Eukaryota</taxon>
        <taxon>Viridiplantae</taxon>
        <taxon>Streptophyta</taxon>
        <taxon>Embryophyta</taxon>
        <taxon>Tracheophyta</taxon>
        <taxon>Spermatophyta</taxon>
        <taxon>Magnoliopsida</taxon>
        <taxon>eudicotyledons</taxon>
        <taxon>Gunneridae</taxon>
        <taxon>Pentapetalae</taxon>
        <taxon>asterids</taxon>
        <taxon>Ericales</taxon>
        <taxon>Theaceae</taxon>
        <taxon>Camellia</taxon>
    </lineage>
</organism>
<protein>
    <submittedName>
        <fullName evidence="1">Cytokinin riboside 5'-monophosphate phosphoribohydrolase LOG3</fullName>
    </submittedName>
</protein>
<gene>
    <name evidence="1" type="ORF">LOK49_LG11G00919</name>
</gene>
<dbReference type="Proteomes" id="UP001060215">
    <property type="component" value="Chromosome 12"/>
</dbReference>
<comment type="caution">
    <text evidence="1">The sequence shown here is derived from an EMBL/GenBank/DDBJ whole genome shotgun (WGS) entry which is preliminary data.</text>
</comment>
<keyword evidence="2" id="KW-1185">Reference proteome</keyword>
<sequence>MWVVSNMATKYFGIELQQRTRVERVLGFSLAIWGILFYSRLLSTMTEQKQIILLLFDLPRKQTDNIADNIGKDLNHIGIITKRVIKLRMGGMLDSDQQLTGETVGEVKAIADMHQRKAEMAKHSDAFIALPGLQKRREDMERLDKERQAEVRSYKNLMVAEKMTSNKEIASANKSLQELEEDFM</sequence>
<accession>A0ACC0G3J4</accession>
<name>A0ACC0G3J4_9ERIC</name>